<proteinExistence type="predicted"/>
<comment type="caution">
    <text evidence="1">The sequence shown here is derived from an EMBL/GenBank/DDBJ whole genome shotgun (WGS) entry which is preliminary data.</text>
</comment>
<dbReference type="EMBL" id="BPLR01014739">
    <property type="protein sequence ID" value="GIY70988.1"/>
    <property type="molecule type" value="Genomic_DNA"/>
</dbReference>
<protein>
    <submittedName>
        <fullName evidence="1">Uncharacterized protein</fullName>
    </submittedName>
</protein>
<evidence type="ECO:0000313" key="2">
    <source>
        <dbReference type="Proteomes" id="UP001054945"/>
    </source>
</evidence>
<reference evidence="1 2" key="1">
    <citation type="submission" date="2021-06" db="EMBL/GenBank/DDBJ databases">
        <title>Caerostris extrusa draft genome.</title>
        <authorList>
            <person name="Kono N."/>
            <person name="Arakawa K."/>
        </authorList>
    </citation>
    <scope>NUCLEOTIDE SEQUENCE [LARGE SCALE GENOMIC DNA]</scope>
</reference>
<accession>A0AAV4VLL3</accession>
<evidence type="ECO:0000313" key="1">
    <source>
        <dbReference type="EMBL" id="GIY70988.1"/>
    </source>
</evidence>
<dbReference type="AlphaFoldDB" id="A0AAV4VLL3"/>
<keyword evidence="2" id="KW-1185">Reference proteome</keyword>
<dbReference type="Proteomes" id="UP001054945">
    <property type="component" value="Unassembled WGS sequence"/>
</dbReference>
<sequence>MSANEKGSVTVDGTPLPSYQLLIRGRTVYPSASGLPLSDIERGGGRKEEKTRKRKILKKEKKIGCSSCIDGRRCGSSCPNHITSVGTERSTLTNLRCIVRILADSSVVWLEIGHCTILK</sequence>
<gene>
    <name evidence="1" type="ORF">CEXT_45391</name>
</gene>
<organism evidence="1 2">
    <name type="scientific">Caerostris extrusa</name>
    <name type="common">Bark spider</name>
    <name type="synonym">Caerostris bankana</name>
    <dbReference type="NCBI Taxonomy" id="172846"/>
    <lineage>
        <taxon>Eukaryota</taxon>
        <taxon>Metazoa</taxon>
        <taxon>Ecdysozoa</taxon>
        <taxon>Arthropoda</taxon>
        <taxon>Chelicerata</taxon>
        <taxon>Arachnida</taxon>
        <taxon>Araneae</taxon>
        <taxon>Araneomorphae</taxon>
        <taxon>Entelegynae</taxon>
        <taxon>Araneoidea</taxon>
        <taxon>Araneidae</taxon>
        <taxon>Caerostris</taxon>
    </lineage>
</organism>
<name>A0AAV4VLL3_CAEEX</name>